<feature type="transmembrane region" description="Helical" evidence="1">
    <location>
        <begin position="69"/>
        <end position="85"/>
    </location>
</feature>
<keyword evidence="1" id="KW-1133">Transmembrane helix</keyword>
<name>A0A1I3D7J8_9RHOB</name>
<feature type="transmembrane region" description="Helical" evidence="1">
    <location>
        <begin position="45"/>
        <end position="62"/>
    </location>
</feature>
<evidence type="ECO:0000313" key="3">
    <source>
        <dbReference type="Proteomes" id="UP000183635"/>
    </source>
</evidence>
<sequence>MRVLSILCGLSFAVTAGYLLALSLILSLAELPPQTLALTGRGFAPLSWPMLALALLGGATALRSRCEGWVPLVIGCGLFLLWQLLPTGLNLGALLCIAAAGFALLPLIHTPSSYWRVAG</sequence>
<protein>
    <submittedName>
        <fullName evidence="2">Uncharacterized protein</fullName>
    </submittedName>
</protein>
<dbReference type="AlphaFoldDB" id="A0A1I3D7J8"/>
<evidence type="ECO:0000256" key="1">
    <source>
        <dbReference type="SAM" id="Phobius"/>
    </source>
</evidence>
<dbReference type="Proteomes" id="UP000183635">
    <property type="component" value="Unassembled WGS sequence"/>
</dbReference>
<dbReference type="RefSeq" id="WP_074969857.1">
    <property type="nucleotide sequence ID" value="NZ_CBCRYP010000035.1"/>
</dbReference>
<feature type="transmembrane region" description="Helical" evidence="1">
    <location>
        <begin position="91"/>
        <end position="108"/>
    </location>
</feature>
<evidence type="ECO:0000313" key="2">
    <source>
        <dbReference type="EMBL" id="SFH82682.1"/>
    </source>
</evidence>
<organism evidence="2 3">
    <name type="scientific">Paracoccus aminovorans</name>
    <dbReference type="NCBI Taxonomy" id="34004"/>
    <lineage>
        <taxon>Bacteria</taxon>
        <taxon>Pseudomonadati</taxon>
        <taxon>Pseudomonadota</taxon>
        <taxon>Alphaproteobacteria</taxon>
        <taxon>Rhodobacterales</taxon>
        <taxon>Paracoccaceae</taxon>
        <taxon>Paracoccus</taxon>
    </lineage>
</organism>
<dbReference type="STRING" id="34004.SAMN04488021_13633"/>
<accession>A0A1I3D7J8</accession>
<keyword evidence="1" id="KW-0812">Transmembrane</keyword>
<proteinExistence type="predicted"/>
<keyword evidence="1" id="KW-0472">Membrane</keyword>
<gene>
    <name evidence="2" type="ORF">SAMN04488021_13633</name>
</gene>
<reference evidence="2 3" key="1">
    <citation type="submission" date="2016-10" db="EMBL/GenBank/DDBJ databases">
        <authorList>
            <person name="de Groot N.N."/>
        </authorList>
    </citation>
    <scope>NUCLEOTIDE SEQUENCE [LARGE SCALE GENOMIC DNA]</scope>
    <source>
        <strain evidence="2 3">DSM 8537</strain>
    </source>
</reference>
<keyword evidence="3" id="KW-1185">Reference proteome</keyword>
<dbReference type="EMBL" id="FOPU01000036">
    <property type="protein sequence ID" value="SFH82682.1"/>
    <property type="molecule type" value="Genomic_DNA"/>
</dbReference>